<dbReference type="Pfam" id="PF23379">
    <property type="entry name" value="DUF7096"/>
    <property type="match status" value="1"/>
</dbReference>
<sequence>MPRNRPVLLALLAAALVLAPITHVGAASTMPPPSTGSAAPSVGTTAYPSPDLATALSSTVDNESPPATTESAIVGASLRGNTSNYLEIREEAAERTAQDRASLNIAGAVQQDVTALRSEYASLTFEQRYENTTGREARMNVLRSEVDRLERRVQQLELRRNQAIDEYNSGEMETAAFYRELVAIDTAARAIESQFARVRKAAGLGLPSDLKTKMYNLEGDLLTLHGPVRQQMAQAMTGDRGPVPVYAVTSQTGIVLASTQGSQYYREAYIGDNRDKIGPDRFVTESTPNGVRAAVSRMTELYPWVSNNAREGPDVETIGNTSIYYVKVGHPHGSLDTYLDGRTESVFREFQTKRLSALPTRTTTNASDGVALRVNRTHATGPMHLTVTDNETGEPLDATVTINGNEVGSTGDDGRLWTLTPHQAVRIKITTPDGRTVAERFFAD</sequence>
<evidence type="ECO:0000256" key="1">
    <source>
        <dbReference type="SAM" id="Coils"/>
    </source>
</evidence>
<feature type="compositionally biased region" description="Polar residues" evidence="2">
    <location>
        <begin position="35"/>
        <end position="47"/>
    </location>
</feature>
<keyword evidence="7" id="KW-1185">Reference proteome</keyword>
<dbReference type="InterPro" id="IPR055520">
    <property type="entry name" value="DUF7094"/>
</dbReference>
<evidence type="ECO:0000313" key="6">
    <source>
        <dbReference type="EMBL" id="MFC7141120.1"/>
    </source>
</evidence>
<evidence type="ECO:0000259" key="4">
    <source>
        <dbReference type="Pfam" id="PF23375"/>
    </source>
</evidence>
<dbReference type="Pfam" id="PF23375">
    <property type="entry name" value="DUF7094"/>
    <property type="match status" value="1"/>
</dbReference>
<comment type="caution">
    <text evidence="6">The sequence shown here is derived from an EMBL/GenBank/DDBJ whole genome shotgun (WGS) entry which is preliminary data.</text>
</comment>
<proteinExistence type="predicted"/>
<dbReference type="GeneID" id="78821429"/>
<feature type="domain" description="DUF7096" evidence="5">
    <location>
        <begin position="1"/>
        <end position="240"/>
    </location>
</feature>
<reference evidence="6 7" key="1">
    <citation type="journal article" date="2019" name="Int. J. Syst. Evol. Microbiol.">
        <title>The Global Catalogue of Microorganisms (GCM) 10K type strain sequencing project: providing services to taxonomists for standard genome sequencing and annotation.</title>
        <authorList>
            <consortium name="The Broad Institute Genomics Platform"/>
            <consortium name="The Broad Institute Genome Sequencing Center for Infectious Disease"/>
            <person name="Wu L."/>
            <person name="Ma J."/>
        </authorList>
    </citation>
    <scope>NUCLEOTIDE SEQUENCE [LARGE SCALE GENOMIC DNA]</scope>
    <source>
        <strain evidence="6 7">XZYJT29</strain>
    </source>
</reference>
<evidence type="ECO:0000313" key="7">
    <source>
        <dbReference type="Proteomes" id="UP001596432"/>
    </source>
</evidence>
<dbReference type="InterPro" id="IPR055522">
    <property type="entry name" value="DUF7096"/>
</dbReference>
<organism evidence="6 7">
    <name type="scientific">Halosimplex aquaticum</name>
    <dbReference type="NCBI Taxonomy" id="3026162"/>
    <lineage>
        <taxon>Archaea</taxon>
        <taxon>Methanobacteriati</taxon>
        <taxon>Methanobacteriota</taxon>
        <taxon>Stenosarchaea group</taxon>
        <taxon>Halobacteria</taxon>
        <taxon>Halobacteriales</taxon>
        <taxon>Haloarculaceae</taxon>
        <taxon>Halosimplex</taxon>
    </lineage>
</organism>
<evidence type="ECO:0000256" key="2">
    <source>
        <dbReference type="SAM" id="MobiDB-lite"/>
    </source>
</evidence>
<name>A0ABD5Y153_9EURY</name>
<gene>
    <name evidence="6" type="ORF">ACFQMA_14950</name>
</gene>
<feature type="domain" description="Fibronectin-III type-like" evidence="3">
    <location>
        <begin position="362"/>
        <end position="437"/>
    </location>
</feature>
<keyword evidence="1" id="KW-0175">Coiled coil</keyword>
<evidence type="ECO:0000259" key="3">
    <source>
        <dbReference type="Pfam" id="PF23374"/>
    </source>
</evidence>
<evidence type="ECO:0000259" key="5">
    <source>
        <dbReference type="Pfam" id="PF23379"/>
    </source>
</evidence>
<dbReference type="RefSeq" id="WP_274322209.1">
    <property type="nucleotide sequence ID" value="NZ_CP118158.1"/>
</dbReference>
<protein>
    <submittedName>
        <fullName evidence="6">Uncharacterized protein</fullName>
    </submittedName>
</protein>
<feature type="domain" description="DUF7094" evidence="4">
    <location>
        <begin position="246"/>
        <end position="359"/>
    </location>
</feature>
<dbReference type="AlphaFoldDB" id="A0ABD5Y153"/>
<feature type="coiled-coil region" evidence="1">
    <location>
        <begin position="139"/>
        <end position="173"/>
    </location>
</feature>
<dbReference type="Proteomes" id="UP001596432">
    <property type="component" value="Unassembled WGS sequence"/>
</dbReference>
<accession>A0ABD5Y153</accession>
<feature type="region of interest" description="Disordered" evidence="2">
    <location>
        <begin position="26"/>
        <end position="50"/>
    </location>
</feature>
<dbReference type="InterPro" id="IPR056397">
    <property type="entry name" value="Fn3_arc"/>
</dbReference>
<dbReference type="EMBL" id="JBHTAS010000001">
    <property type="protein sequence ID" value="MFC7141120.1"/>
    <property type="molecule type" value="Genomic_DNA"/>
</dbReference>
<dbReference type="Pfam" id="PF23374">
    <property type="entry name" value="Fn3_arc"/>
    <property type="match status" value="1"/>
</dbReference>